<feature type="compositionally biased region" description="Low complexity" evidence="1">
    <location>
        <begin position="817"/>
        <end position="826"/>
    </location>
</feature>
<protein>
    <submittedName>
        <fullName evidence="3">GSCFA domain-containing protein</fullName>
    </submittedName>
</protein>
<dbReference type="SUPFAM" id="SSF52266">
    <property type="entry name" value="SGNH hydrolase"/>
    <property type="match status" value="1"/>
</dbReference>
<dbReference type="RefSeq" id="WP_243796904.1">
    <property type="nucleotide sequence ID" value="NZ_CP094669.1"/>
</dbReference>
<dbReference type="EMBL" id="CP094669">
    <property type="protein sequence ID" value="UOG73861.1"/>
    <property type="molecule type" value="Genomic_DNA"/>
</dbReference>
<organism evidence="3 4">
    <name type="scientific">Hymenobacter tibetensis</name>
    <dbReference type="NCBI Taxonomy" id="497967"/>
    <lineage>
        <taxon>Bacteria</taxon>
        <taxon>Pseudomonadati</taxon>
        <taxon>Bacteroidota</taxon>
        <taxon>Cytophagia</taxon>
        <taxon>Cytophagales</taxon>
        <taxon>Hymenobacteraceae</taxon>
        <taxon>Hymenobacter</taxon>
    </lineage>
</organism>
<dbReference type="InterPro" id="IPR014982">
    <property type="entry name" value="GSCFA"/>
</dbReference>
<evidence type="ECO:0000259" key="2">
    <source>
        <dbReference type="Pfam" id="PF08885"/>
    </source>
</evidence>
<feature type="region of interest" description="Disordered" evidence="1">
    <location>
        <begin position="378"/>
        <end position="424"/>
    </location>
</feature>
<gene>
    <name evidence="3" type="ORF">MTX78_17275</name>
</gene>
<feature type="compositionally biased region" description="Polar residues" evidence="1">
    <location>
        <begin position="662"/>
        <end position="672"/>
    </location>
</feature>
<dbReference type="Proteomes" id="UP000831113">
    <property type="component" value="Chromosome"/>
</dbReference>
<dbReference type="Pfam" id="PF08885">
    <property type="entry name" value="GSCFA"/>
    <property type="match status" value="1"/>
</dbReference>
<feature type="compositionally biased region" description="Basic residues" evidence="1">
    <location>
        <begin position="476"/>
        <end position="488"/>
    </location>
</feature>
<evidence type="ECO:0000313" key="4">
    <source>
        <dbReference type="Proteomes" id="UP000831113"/>
    </source>
</evidence>
<name>A0ABY4CUT4_9BACT</name>
<feature type="compositionally biased region" description="Acidic residues" evidence="1">
    <location>
        <begin position="334"/>
        <end position="345"/>
    </location>
</feature>
<reference evidence="3 4" key="1">
    <citation type="submission" date="2022-03" db="EMBL/GenBank/DDBJ databases">
        <title>Hymenobactersp. isolated from the air.</title>
        <authorList>
            <person name="Won M."/>
            <person name="Kwon S.-W."/>
        </authorList>
    </citation>
    <scope>NUCLEOTIDE SEQUENCE [LARGE SCALE GENOMIC DNA]</scope>
    <source>
        <strain evidence="3 4">KACC 21982</strain>
    </source>
</reference>
<keyword evidence="4" id="KW-1185">Reference proteome</keyword>
<feature type="region of interest" description="Disordered" evidence="1">
    <location>
        <begin position="646"/>
        <end position="846"/>
    </location>
</feature>
<sequence length="846" mass="91891">MFRTELPFTPIPHQLPLSARVLTIGSCFSDTIGSRLEATKVHTLTNPFGTVFNPLSACKLLRAAAGEDTDWQQHLVEARGRWQSYDLHAKLGADSPVELLQTLQQQLRDTGVFLATADVVVITLGSAWAYRLKETDEFVSNCHKMPAEKFTKELLTPDEVINAIAETHAYLRLRNPKLQFVLTVSPVRHLKDTLPLNAVSKSVLRVACHYLSELLPDVSYFPAYELLLDDLRDYRFYAADMLHPSPVAEDYIWERFARTYFDVEFGRFRKEWDAVRQALNHRPLYPVAPEHRQFLTSTLEKLEKLAGQADMRMEILDVRRQLQNLPAPKPEPVPESEEEDDDEERIDVGETLTSAPTPLPEHTILLDAVVETVEVEPNATEPLSEAETLVETMEEVAQPKKRRRSRGGAKRNKKKHAARLAEEAAAQAIGAEPVAEDVSQVESEPVAEVVVFEEIASPNVTLTFNPDAPLQTAMERRKRNSRRGRGRKQSNETPTDGLGDQTAENSLPANAEPIALLTPDEPETIEATVPAEPQLPATEQESSAAAVVDEQPSVNVQRPVRTGRSASEVRAAALRKPRRPDSRIKTLYATPVDTASAPVEPSVPEPETTATTPEPVTPVAESSVIVTAPTDSVPVQDTVEPTRLPVVSAIPPVKGTGASGRLSASGQATLNTKPDRIRPAIVAPVTPAAEESISQAVPTEATPAATTELPPAAAVEPNDSAAHETETTPALSTPTPKRPARKPASPKPQKAVAATEQLPTATSQPDKGNPKAKKKPAAPVEAPAPAQAPDPAEETAAASKPPVARRRKPDTKPADSTTAPPVATPKRAPRPPRRKPAAPDEPSDAS</sequence>
<feature type="compositionally biased region" description="Basic residues" evidence="1">
    <location>
        <begin position="827"/>
        <end position="836"/>
    </location>
</feature>
<feature type="domain" description="GSCFA" evidence="2">
    <location>
        <begin position="20"/>
        <end position="256"/>
    </location>
</feature>
<evidence type="ECO:0000256" key="1">
    <source>
        <dbReference type="SAM" id="MobiDB-lite"/>
    </source>
</evidence>
<evidence type="ECO:0000313" key="3">
    <source>
        <dbReference type="EMBL" id="UOG73861.1"/>
    </source>
</evidence>
<feature type="compositionally biased region" description="Polar residues" evidence="1">
    <location>
        <begin position="757"/>
        <end position="766"/>
    </location>
</feature>
<feature type="compositionally biased region" description="Low complexity" evidence="1">
    <location>
        <begin position="696"/>
        <end position="717"/>
    </location>
</feature>
<feature type="region of interest" description="Disordered" evidence="1">
    <location>
        <begin position="461"/>
        <end position="622"/>
    </location>
</feature>
<feature type="compositionally biased region" description="Low complexity" evidence="1">
    <location>
        <begin position="777"/>
        <end position="798"/>
    </location>
</feature>
<feature type="compositionally biased region" description="Basic residues" evidence="1">
    <location>
        <begin position="399"/>
        <end position="418"/>
    </location>
</feature>
<accession>A0ABY4CUT4</accession>
<proteinExistence type="predicted"/>
<feature type="compositionally biased region" description="Low complexity" evidence="1">
    <location>
        <begin position="595"/>
        <end position="622"/>
    </location>
</feature>
<feature type="region of interest" description="Disordered" evidence="1">
    <location>
        <begin position="322"/>
        <end position="346"/>
    </location>
</feature>